<comment type="caution">
    <text evidence="1">The sequence shown here is derived from an EMBL/GenBank/DDBJ whole genome shotgun (WGS) entry which is preliminary data.</text>
</comment>
<accession>A0ACC2RFE8</accession>
<sequence length="1374" mass="155822">MGNPKDFKRINESEGSIYGLTVDERGLQTSPEELDAGLEDISFINTEVNKGKPHVPLPSSTPLFQLPISIQSNQPKNDIRVEFESVAFPEDHRRSLHLNASIDCPSVSSLLKASSSSFIDKKGANKMKKNKFRKRGRRRRRSSTEKTSQGEEEAAVQGEDASSSSFSSSSSQEIEYEPSFTRSPPRRDMLPSPTPSQLADMAIDPNSIPITSEDTQPKSFIGLSDKEAYSQLIKSVEELLDQNHRDESLIEFMLVYLGRIESLVLIGVVLLMAFVFCWGWFRGTLGPEVVYQFRFNGVLAEIVVLFLVLAWNGVMYYRENRLTSHEVIDRTRSVLRVMEDNRARPMRPLKLPFCPIVSIVNVYRDGMLQQMPVNLTVDGDVVEIPFGTTAFCDMEYLGASPQRLKLARGMTLKPDFFSFDEGVAECQSTFKFLLCETRFAGTLAETLQQKRPRSVIDSQRAKIRRLFSLGFGFGSLVVCGLVNLVGFILRDVPMGNWDHFAEVLLREPGYALLAWLPLWMPSLWFVVRSYCNAHTLVLFEALQKSKEEFEDDDDIDEFDTEAPSPTKDVEITVGMVLEKWWWLMSQWNQVSLTRSTNLFESLGSITMICALDKEETIATPFPELEQLLFIDERQDTVLLDLNEDKSTGINGVRFEDQDWQRHLGVLKPLGLTTLLCTRCGVLDSNPVTYKPAESHLNNLDLDITEGLAPARQTCFCRLGKEVGFSASSLVDFRRKQDVVVMAPFHPALNHRQFRALDFEIPLLTSSIYLANGSYQLMSMGHTELVLDVCADYWDGQGLCALNDTIETKIYDFYQNAVLNDMQCVAYAYRPIAVKDDQPLNFLEDFTSSSVKLRIPRIDDATPPASLEAELEIAEESKPRRRRVFQRATPDEVEPEVDAFVAEDDPESFFWDHIQSQVFLAMSTSAHQPKHDVCDVIEDLKLAGIRFVYFSPKGERRSKAFAERLGMETDWNTCIRLSASSEADLDDHYLKARLPRGIETMRHHLENVDDIPLQVSLFAECSPEAILEMIQIFQEYGEVVCCLGNSLNHLNTPAFATADLGISVEPLLHRRFATTQLFHSTVSLGSVLTSLPCALSFNRETSLFVLTQIIREARRLLNAVRQGGSFLLAVGMAISLLVLLNSALTLPPVLAGHHILWLQWIIGPIITLPFLFTPHEPNTMTTMVGKNKRHLLGFPRLFGYGLARMLGSILIWETLFITAFHNLRILTGDNDGPFSRRGDWFTWTPPQQWALLLSQNLVLFFMVFHLALISGTFLSRTLFIWEFGPHQNTHWLLGIAFALILQSIYTLVFSFFSPFPLKEYLSALPSWFFLLGFASPLLLLPFQELVRWHDRIFFSQFQKRSKLEFNTKLGLHSPV</sequence>
<dbReference type="EMBL" id="QTSX02007325">
    <property type="protein sequence ID" value="KAJ9048773.1"/>
    <property type="molecule type" value="Genomic_DNA"/>
</dbReference>
<proteinExistence type="predicted"/>
<protein>
    <submittedName>
        <fullName evidence="1">Uncharacterized protein</fullName>
    </submittedName>
</protein>
<organism evidence="1 2">
    <name type="scientific">Entomophthora muscae</name>
    <dbReference type="NCBI Taxonomy" id="34485"/>
    <lineage>
        <taxon>Eukaryota</taxon>
        <taxon>Fungi</taxon>
        <taxon>Fungi incertae sedis</taxon>
        <taxon>Zoopagomycota</taxon>
        <taxon>Entomophthoromycotina</taxon>
        <taxon>Entomophthoromycetes</taxon>
        <taxon>Entomophthorales</taxon>
        <taxon>Entomophthoraceae</taxon>
        <taxon>Entomophthora</taxon>
    </lineage>
</organism>
<name>A0ACC2RFE8_9FUNG</name>
<reference evidence="1" key="1">
    <citation type="submission" date="2022-04" db="EMBL/GenBank/DDBJ databases">
        <title>Genome of the entomopathogenic fungus Entomophthora muscae.</title>
        <authorList>
            <person name="Elya C."/>
            <person name="Lovett B.R."/>
            <person name="Lee E."/>
            <person name="Macias A.M."/>
            <person name="Hajek A.E."/>
            <person name="De Bivort B.L."/>
            <person name="Kasson M.T."/>
            <person name="De Fine Licht H.H."/>
            <person name="Stajich J.E."/>
        </authorList>
    </citation>
    <scope>NUCLEOTIDE SEQUENCE</scope>
    <source>
        <strain evidence="1">Berkeley</strain>
    </source>
</reference>
<evidence type="ECO:0000313" key="2">
    <source>
        <dbReference type="Proteomes" id="UP001165960"/>
    </source>
</evidence>
<gene>
    <name evidence="1" type="ORF">DSO57_1031404</name>
</gene>
<keyword evidence="2" id="KW-1185">Reference proteome</keyword>
<evidence type="ECO:0000313" key="1">
    <source>
        <dbReference type="EMBL" id="KAJ9048773.1"/>
    </source>
</evidence>
<dbReference type="Proteomes" id="UP001165960">
    <property type="component" value="Unassembled WGS sequence"/>
</dbReference>